<feature type="region of interest" description="Disordered" evidence="1">
    <location>
        <begin position="19"/>
        <end position="47"/>
    </location>
</feature>
<evidence type="ECO:0000313" key="3">
    <source>
        <dbReference type="EMBL" id="AOS43817.1"/>
    </source>
</evidence>
<dbReference type="KEGG" id="obg:Verru16b_00875"/>
<dbReference type="Proteomes" id="UP000095228">
    <property type="component" value="Chromosome"/>
</dbReference>
<evidence type="ECO:0000256" key="1">
    <source>
        <dbReference type="SAM" id="MobiDB-lite"/>
    </source>
</evidence>
<protein>
    <submittedName>
        <fullName evidence="3">Uncharacterized protein</fullName>
    </submittedName>
</protein>
<evidence type="ECO:0000256" key="2">
    <source>
        <dbReference type="SAM" id="SignalP"/>
    </source>
</evidence>
<gene>
    <name evidence="3" type="ORF">Verru16b_00875</name>
</gene>
<keyword evidence="4" id="KW-1185">Reference proteome</keyword>
<dbReference type="STRING" id="1838286.Verru16b_00875"/>
<organism evidence="3 4">
    <name type="scientific">Lacunisphaera limnophila</name>
    <dbReference type="NCBI Taxonomy" id="1838286"/>
    <lineage>
        <taxon>Bacteria</taxon>
        <taxon>Pseudomonadati</taxon>
        <taxon>Verrucomicrobiota</taxon>
        <taxon>Opitutia</taxon>
        <taxon>Opitutales</taxon>
        <taxon>Opitutaceae</taxon>
        <taxon>Lacunisphaera</taxon>
    </lineage>
</organism>
<dbReference type="EMBL" id="CP016094">
    <property type="protein sequence ID" value="AOS43817.1"/>
    <property type="molecule type" value="Genomic_DNA"/>
</dbReference>
<proteinExistence type="predicted"/>
<name>A0A1D8ASE3_9BACT</name>
<sequence length="163" mass="17480">MKAFLSLLVLLSVSATGCGRKESAPAPTDAHAGHEHESGSGHAHRPLMGGQLVEVGEHQFNLEFKYDATRGVLQAWVLDGHAENFVRVSMALFDVQEAGGAQRTITLRAVANEMTGEKSGDTAAFEGEAGWLGAVGHFDGVVKAIKVRDTVFRDITFHFHPQG</sequence>
<feature type="signal peptide" evidence="2">
    <location>
        <begin position="1"/>
        <end position="17"/>
    </location>
</feature>
<reference evidence="3 4" key="1">
    <citation type="submission" date="2016-06" db="EMBL/GenBank/DDBJ databases">
        <title>Three novel species with peptidoglycan cell walls form the new genus Lacunisphaera gen. nov. in the family Opitutaceae of the verrucomicrobial subdivision 4.</title>
        <authorList>
            <person name="Rast P."/>
            <person name="Gloeckner I."/>
            <person name="Jogler M."/>
            <person name="Boedeker C."/>
            <person name="Jeske O."/>
            <person name="Wiegand S."/>
            <person name="Reinhardt R."/>
            <person name="Schumann P."/>
            <person name="Rohde M."/>
            <person name="Spring S."/>
            <person name="Gloeckner F.O."/>
            <person name="Jogler C."/>
        </authorList>
    </citation>
    <scope>NUCLEOTIDE SEQUENCE [LARGE SCALE GENOMIC DNA]</scope>
    <source>
        <strain evidence="3 4">IG16b</strain>
    </source>
</reference>
<accession>A0A1D8ASE3</accession>
<evidence type="ECO:0000313" key="4">
    <source>
        <dbReference type="Proteomes" id="UP000095228"/>
    </source>
</evidence>
<keyword evidence="2" id="KW-0732">Signal</keyword>
<dbReference type="PROSITE" id="PS51257">
    <property type="entry name" value="PROKAR_LIPOPROTEIN"/>
    <property type="match status" value="1"/>
</dbReference>
<dbReference type="AlphaFoldDB" id="A0A1D8ASE3"/>
<feature type="chain" id="PRO_5009105052" evidence="2">
    <location>
        <begin position="18"/>
        <end position="163"/>
    </location>
</feature>